<feature type="transmembrane region" description="Helical" evidence="9">
    <location>
        <begin position="587"/>
        <end position="608"/>
    </location>
</feature>
<feature type="binding site" evidence="6">
    <location>
        <position position="70"/>
    </location>
    <ligand>
        <name>Na(+)</name>
        <dbReference type="ChEBI" id="CHEBI:29101"/>
        <label>1</label>
    </ligand>
</feature>
<feature type="transmembrane region" description="Helical" evidence="9">
    <location>
        <begin position="549"/>
        <end position="567"/>
    </location>
</feature>
<feature type="transmembrane region" description="Helical" evidence="9">
    <location>
        <begin position="504"/>
        <end position="528"/>
    </location>
</feature>
<feature type="transmembrane region" description="Helical" evidence="9">
    <location>
        <begin position="57"/>
        <end position="75"/>
    </location>
</feature>
<keyword evidence="11" id="KW-1185">Reference proteome</keyword>
<feature type="transmembrane region" description="Helical" evidence="9">
    <location>
        <begin position="338"/>
        <end position="359"/>
    </location>
</feature>
<feature type="transmembrane region" description="Helical" evidence="9">
    <location>
        <begin position="87"/>
        <end position="108"/>
    </location>
</feature>
<evidence type="ECO:0000256" key="5">
    <source>
        <dbReference type="ARBA" id="ARBA00023136"/>
    </source>
</evidence>
<feature type="binding site" evidence="6">
    <location>
        <position position="345"/>
    </location>
    <ligand>
        <name>Na(+)</name>
        <dbReference type="ChEBI" id="CHEBI:29101"/>
        <label>1</label>
    </ligand>
</feature>
<dbReference type="PANTHER" id="PTHR11616">
    <property type="entry name" value="SODIUM/CHLORIDE DEPENDENT TRANSPORTER"/>
    <property type="match status" value="1"/>
</dbReference>
<evidence type="ECO:0000256" key="7">
    <source>
        <dbReference type="RuleBase" id="RU003732"/>
    </source>
</evidence>
<evidence type="ECO:0000256" key="1">
    <source>
        <dbReference type="ARBA" id="ARBA00004141"/>
    </source>
</evidence>
<dbReference type="Pfam" id="PF00209">
    <property type="entry name" value="SNF"/>
    <property type="match status" value="1"/>
</dbReference>
<proteinExistence type="inferred from homology"/>
<evidence type="ECO:0000256" key="3">
    <source>
        <dbReference type="ARBA" id="ARBA00022692"/>
    </source>
</evidence>
<keyword evidence="2 7" id="KW-0813">Transport</keyword>
<dbReference type="InterPro" id="IPR000175">
    <property type="entry name" value="Na/ntran_symport"/>
</dbReference>
<feature type="binding site" evidence="6">
    <location>
        <position position="63"/>
    </location>
    <ligand>
        <name>Na(+)</name>
        <dbReference type="ChEBI" id="CHEBI:29101"/>
        <label>1</label>
    </ligand>
</feature>
<feature type="transmembrane region" description="Helical" evidence="9">
    <location>
        <begin position="371"/>
        <end position="396"/>
    </location>
</feature>
<evidence type="ECO:0000256" key="6">
    <source>
        <dbReference type="PIRSR" id="PIRSR600175-1"/>
    </source>
</evidence>
<dbReference type="GO" id="GO:0005332">
    <property type="term" value="F:gamma-aminobutyric acid:sodium:chloride symporter activity"/>
    <property type="evidence" value="ECO:0007669"/>
    <property type="project" value="TreeGrafter"/>
</dbReference>
<feature type="binding site" evidence="6">
    <location>
        <position position="66"/>
    </location>
    <ligand>
        <name>Na(+)</name>
        <dbReference type="ChEBI" id="CHEBI:29101"/>
        <label>1</label>
    </ligand>
</feature>
<name>A0AA89C3X6_PINIB</name>
<keyword evidence="5 9" id="KW-0472">Membrane</keyword>
<evidence type="ECO:0000256" key="8">
    <source>
        <dbReference type="SAM" id="MobiDB-lite"/>
    </source>
</evidence>
<comment type="caution">
    <text evidence="10">The sequence shown here is derived from an EMBL/GenBank/DDBJ whole genome shotgun (WGS) entry which is preliminary data.</text>
</comment>
<keyword evidence="3 7" id="KW-0812">Transmembrane</keyword>
<dbReference type="SUPFAM" id="SSF161070">
    <property type="entry name" value="SNF-like"/>
    <property type="match status" value="1"/>
</dbReference>
<dbReference type="InterPro" id="IPR037272">
    <property type="entry name" value="SNS_sf"/>
</dbReference>
<feature type="binding site" evidence="6">
    <location>
        <position position="442"/>
    </location>
    <ligand>
        <name>Na(+)</name>
        <dbReference type="ChEBI" id="CHEBI:29101"/>
        <label>1</label>
    </ligand>
</feature>
<evidence type="ECO:0000313" key="11">
    <source>
        <dbReference type="Proteomes" id="UP001186944"/>
    </source>
</evidence>
<comment type="subcellular location">
    <subcellularLocation>
        <location evidence="1">Membrane</location>
        <topology evidence="1">Multi-pass membrane protein</topology>
    </subcellularLocation>
</comment>
<gene>
    <name evidence="10" type="ORF">FSP39_015144</name>
</gene>
<dbReference type="AlphaFoldDB" id="A0AA89C3X6"/>
<feature type="transmembrane region" description="Helical" evidence="9">
    <location>
        <begin position="129"/>
        <end position="156"/>
    </location>
</feature>
<organism evidence="10 11">
    <name type="scientific">Pinctada imbricata</name>
    <name type="common">Atlantic pearl-oyster</name>
    <name type="synonym">Pinctada martensii</name>
    <dbReference type="NCBI Taxonomy" id="66713"/>
    <lineage>
        <taxon>Eukaryota</taxon>
        <taxon>Metazoa</taxon>
        <taxon>Spiralia</taxon>
        <taxon>Lophotrochozoa</taxon>
        <taxon>Mollusca</taxon>
        <taxon>Bivalvia</taxon>
        <taxon>Autobranchia</taxon>
        <taxon>Pteriomorphia</taxon>
        <taxon>Pterioida</taxon>
        <taxon>Pterioidea</taxon>
        <taxon>Pteriidae</taxon>
        <taxon>Pinctada</taxon>
    </lineage>
</organism>
<dbReference type="PRINTS" id="PR00176">
    <property type="entry name" value="NANEUSMPORT"/>
</dbReference>
<keyword evidence="4 9" id="KW-1133">Transmembrane helix</keyword>
<dbReference type="EMBL" id="VSWD01000006">
    <property type="protein sequence ID" value="KAK3100128.1"/>
    <property type="molecule type" value="Genomic_DNA"/>
</dbReference>
<feature type="binding site" evidence="6">
    <location>
        <position position="445"/>
    </location>
    <ligand>
        <name>Na(+)</name>
        <dbReference type="ChEBI" id="CHEBI:29101"/>
        <label>1</label>
    </ligand>
</feature>
<dbReference type="GO" id="GO:0005886">
    <property type="term" value="C:plasma membrane"/>
    <property type="evidence" value="ECO:0007669"/>
    <property type="project" value="TreeGrafter"/>
</dbReference>
<dbReference type="PROSITE" id="PS50267">
    <property type="entry name" value="NA_NEUROTRAN_SYMP_3"/>
    <property type="match status" value="1"/>
</dbReference>
<dbReference type="PANTHER" id="PTHR11616:SF325">
    <property type="entry name" value="TRANSPORTER"/>
    <property type="match status" value="1"/>
</dbReference>
<evidence type="ECO:0000256" key="2">
    <source>
        <dbReference type="ARBA" id="ARBA00022448"/>
    </source>
</evidence>
<feature type="transmembrane region" description="Helical" evidence="9">
    <location>
        <begin position="259"/>
        <end position="279"/>
    </location>
</feature>
<evidence type="ECO:0000256" key="9">
    <source>
        <dbReference type="SAM" id="Phobius"/>
    </source>
</evidence>
<reference evidence="10" key="1">
    <citation type="submission" date="2019-08" db="EMBL/GenBank/DDBJ databases">
        <title>The improved chromosome-level genome for the pearl oyster Pinctada fucata martensii using PacBio sequencing and Hi-C.</title>
        <authorList>
            <person name="Zheng Z."/>
        </authorList>
    </citation>
    <scope>NUCLEOTIDE SEQUENCE</scope>
    <source>
        <strain evidence="10">ZZ-2019</strain>
        <tissue evidence="10">Adductor muscle</tissue>
    </source>
</reference>
<evidence type="ECO:0000256" key="4">
    <source>
        <dbReference type="ARBA" id="ARBA00022989"/>
    </source>
</evidence>
<evidence type="ECO:0000313" key="10">
    <source>
        <dbReference type="EMBL" id="KAK3100128.1"/>
    </source>
</evidence>
<feature type="binding site" evidence="6">
    <location>
        <position position="446"/>
    </location>
    <ligand>
        <name>Na(+)</name>
        <dbReference type="ChEBI" id="CHEBI:29101"/>
        <label>1</label>
    </ligand>
</feature>
<feature type="transmembrane region" description="Helical" evidence="9">
    <location>
        <begin position="291"/>
        <end position="310"/>
    </location>
</feature>
<dbReference type="PROSITE" id="PS00610">
    <property type="entry name" value="NA_NEUROTRAN_SYMP_1"/>
    <property type="match status" value="1"/>
</dbReference>
<accession>A0AA89C3X6</accession>
<keyword evidence="6" id="KW-0479">Metal-binding</keyword>
<comment type="similarity">
    <text evidence="7">Belongs to the sodium:neurotransmitter symporter (SNF) (TC 2.A.22) family.</text>
</comment>
<feature type="transmembrane region" description="Helical" evidence="9">
    <location>
        <begin position="474"/>
        <end position="492"/>
    </location>
</feature>
<feature type="binding site" evidence="6">
    <location>
        <position position="377"/>
    </location>
    <ligand>
        <name>Na(+)</name>
        <dbReference type="ChEBI" id="CHEBI:29101"/>
        <label>1</label>
    </ligand>
</feature>
<dbReference type="GO" id="GO:0046872">
    <property type="term" value="F:metal ion binding"/>
    <property type="evidence" value="ECO:0007669"/>
    <property type="project" value="UniProtKB-KW"/>
</dbReference>
<dbReference type="Proteomes" id="UP001186944">
    <property type="component" value="Unassembled WGS sequence"/>
</dbReference>
<feature type="compositionally biased region" description="Polar residues" evidence="8">
    <location>
        <begin position="27"/>
        <end position="40"/>
    </location>
</feature>
<keyword evidence="6" id="KW-0915">Sodium</keyword>
<feature type="region of interest" description="Disordered" evidence="8">
    <location>
        <begin position="1"/>
        <end position="40"/>
    </location>
</feature>
<feature type="transmembrane region" description="Helical" evidence="9">
    <location>
        <begin position="416"/>
        <end position="444"/>
    </location>
</feature>
<protein>
    <recommendedName>
        <fullName evidence="7">Transporter</fullName>
    </recommendedName>
</protein>
<dbReference type="CDD" id="cd11496">
    <property type="entry name" value="SLC6sbd-TauT-like"/>
    <property type="match status" value="1"/>
</dbReference>
<sequence>MTESEKQTELQPLSAPDWRPEPEALSNDGTATSSSGSENLKGNSIHKREVWANKIDFLLACIGFSVGLGNVWRFPFLCYRNGGGAFLIPYFISVLLGGIPTFFLEVSLGQFMSEGGIGTWKISPLFQGIGFACTVIVFLLNCEYNIILTWAFYYLFSSFTSTLPWSHGANEWNSPQCHYEAANPMKQNETGNQSAGFSFTNSALSNLTKAGSSLATIAANVSMNTSGMTTEKPAVCDPVTEFWERKVLQLSSGVDHPGAIKWDLALCLLLAWIVVYFCIWKGIKSSGKVMYFTATSPYILMFVLLIRGVTLDGATEGIKFYLFPDFEKLKDPQVWVDAGTQIFFSYSISLGTLTALGSYNKFHHNCYRDSVIFATVNSFTSILAGLVIFSVLGFMAKAQGVSVEDVAESGPGLAFIAYPTAVAQMPVAPLWSVLFFAMVILLGLDSQFVGVEGFVTACVDMYPTFLRRGKRKEIFIGIVCIICFFIGLSMVTEGGMYVFQLFDYYSASRIVLVVAFFECIVVAYIYGVNRFYDNIEMMLGFKINPWMKISWLILTPVFTMTIFILGAVSYSELEYKRKTLTYQYPDWAIGIGWCMCVISVIWIPIIVIKRMVQAKGSIAARFFATTKPRLRRHQLRQGEDLSKVNIVDDDREETLTPTPDEAPPSYNSVLLSNSIDIAKMQNVQSGDVNV</sequence>
<keyword evidence="7" id="KW-0769">Symport</keyword>